<dbReference type="InterPro" id="IPR001356">
    <property type="entry name" value="HD"/>
</dbReference>
<dbReference type="InterPro" id="IPR009057">
    <property type="entry name" value="Homeodomain-like_sf"/>
</dbReference>
<keyword evidence="4" id="KW-0371">Homeobox</keyword>
<dbReference type="GO" id="GO:0030182">
    <property type="term" value="P:neuron differentiation"/>
    <property type="evidence" value="ECO:0007669"/>
    <property type="project" value="TreeGrafter"/>
</dbReference>
<evidence type="ECO:0000256" key="1">
    <source>
        <dbReference type="ARBA" id="ARBA00004123"/>
    </source>
</evidence>
<accession>A0A915KX52</accession>
<dbReference type="Gene3D" id="1.10.10.60">
    <property type="entry name" value="Homeodomain-like"/>
    <property type="match status" value="1"/>
</dbReference>
<evidence type="ECO:0000256" key="4">
    <source>
        <dbReference type="ARBA" id="ARBA00023155"/>
    </source>
</evidence>
<dbReference type="InterPro" id="IPR008422">
    <property type="entry name" value="KN_HD"/>
</dbReference>
<name>A0A915KX52_ROMCU</name>
<dbReference type="WBParaSite" id="nRc.2.0.1.t42095-RA">
    <property type="protein sequence ID" value="nRc.2.0.1.t42095-RA"/>
    <property type="gene ID" value="nRc.2.0.1.g42095"/>
</dbReference>
<comment type="subcellular location">
    <subcellularLocation>
        <location evidence="1">Nucleus</location>
    </subcellularLocation>
</comment>
<reference evidence="9" key="1">
    <citation type="submission" date="2022-11" db="UniProtKB">
        <authorList>
            <consortium name="WormBaseParasite"/>
        </authorList>
    </citation>
    <scope>IDENTIFICATION</scope>
</reference>
<evidence type="ECO:0000256" key="6">
    <source>
        <dbReference type="SAM" id="MobiDB-lite"/>
    </source>
</evidence>
<dbReference type="GO" id="GO:0048468">
    <property type="term" value="P:cell development"/>
    <property type="evidence" value="ECO:0007669"/>
    <property type="project" value="TreeGrafter"/>
</dbReference>
<dbReference type="PANTHER" id="PTHR11211:SF40">
    <property type="entry name" value="MIRROR, ISOFORM C"/>
    <property type="match status" value="1"/>
</dbReference>
<dbReference type="PANTHER" id="PTHR11211">
    <property type="entry name" value="IROQUOIS-CLASS HOMEODOMAIN PROTEIN IRX"/>
    <property type="match status" value="1"/>
</dbReference>
<comment type="similarity">
    <text evidence="2">Belongs to the TALE/IRO homeobox family.</text>
</comment>
<feature type="compositionally biased region" description="Basic and acidic residues" evidence="6">
    <location>
        <begin position="265"/>
        <end position="276"/>
    </location>
</feature>
<feature type="domain" description="Homeobox" evidence="7">
    <location>
        <begin position="110"/>
        <end position="218"/>
    </location>
</feature>
<evidence type="ECO:0000313" key="9">
    <source>
        <dbReference type="WBParaSite" id="nRc.2.0.1.t42095-RA"/>
    </source>
</evidence>
<feature type="compositionally biased region" description="Polar residues" evidence="6">
    <location>
        <begin position="252"/>
        <end position="264"/>
    </location>
</feature>
<protein>
    <submittedName>
        <fullName evidence="9">Homeobox domain-containing protein</fullName>
    </submittedName>
</protein>
<dbReference type="SUPFAM" id="SSF46689">
    <property type="entry name" value="Homeodomain-like"/>
    <property type="match status" value="1"/>
</dbReference>
<dbReference type="AlphaFoldDB" id="A0A915KX52"/>
<feature type="region of interest" description="Disordered" evidence="6">
    <location>
        <begin position="217"/>
        <end position="316"/>
    </location>
</feature>
<evidence type="ECO:0000259" key="7">
    <source>
        <dbReference type="SMART" id="SM00389"/>
    </source>
</evidence>
<dbReference type="GO" id="GO:0005634">
    <property type="term" value="C:nucleus"/>
    <property type="evidence" value="ECO:0007669"/>
    <property type="project" value="UniProtKB-SubCell"/>
</dbReference>
<keyword evidence="8" id="KW-1185">Reference proteome</keyword>
<keyword evidence="3" id="KW-0238">DNA-binding</keyword>
<dbReference type="Pfam" id="PF05920">
    <property type="entry name" value="Homeobox_KN"/>
    <property type="match status" value="1"/>
</dbReference>
<sequence>MALAPTIAPPSSLTAADAFRTLPHHHHNHPPGLPPPPPPSRRDLFKNMLKKALTQFLTELRAVKPLDLKHDHLSGALAPGQPMLPPFYYDPCFPSPFPYHDRFGGHLDINGARRKNATRETTAALKSWLFEHRKNPYPTKGEKIFLAIVTKMTLTQLRYSKFNIFPTKIMGVPRATIWQAIGLENPGGGVAQWLAIWSTVSTWFANARRRLKKENKMTWSPRNRSGEDDDDLDDEDDDDPVNNNCNNNNNDQTTSSGNRGASSVNDKEHNHHRGSDRPLSSQSSLLLNDSEHSDAEISPRNDNNFHTFDHRIPPSSFIQNEKRKLDSSTLHVTTESTPVKRHKIWSIADTIVPSSSSSSNSETTPVPASMTNAAMASSNQQMLPFNLTFPPWHNMATAAATSTILNHIFEQISTRSIRVNDIENLIDTLQRRVIDDENLIHTLQRVELSTLTIQ</sequence>
<keyword evidence="5" id="KW-0539">Nucleus</keyword>
<dbReference type="SMART" id="SM00389">
    <property type="entry name" value="HOX"/>
    <property type="match status" value="1"/>
</dbReference>
<dbReference type="GO" id="GO:0000981">
    <property type="term" value="F:DNA-binding transcription factor activity, RNA polymerase II-specific"/>
    <property type="evidence" value="ECO:0007669"/>
    <property type="project" value="TreeGrafter"/>
</dbReference>
<feature type="region of interest" description="Disordered" evidence="6">
    <location>
        <begin position="22"/>
        <end position="42"/>
    </location>
</feature>
<evidence type="ECO:0000313" key="8">
    <source>
        <dbReference type="Proteomes" id="UP000887565"/>
    </source>
</evidence>
<dbReference type="GO" id="GO:0000978">
    <property type="term" value="F:RNA polymerase II cis-regulatory region sequence-specific DNA binding"/>
    <property type="evidence" value="ECO:0007669"/>
    <property type="project" value="TreeGrafter"/>
</dbReference>
<organism evidence="8 9">
    <name type="scientific">Romanomermis culicivorax</name>
    <name type="common">Nematode worm</name>
    <dbReference type="NCBI Taxonomy" id="13658"/>
    <lineage>
        <taxon>Eukaryota</taxon>
        <taxon>Metazoa</taxon>
        <taxon>Ecdysozoa</taxon>
        <taxon>Nematoda</taxon>
        <taxon>Enoplea</taxon>
        <taxon>Dorylaimia</taxon>
        <taxon>Mermithida</taxon>
        <taxon>Mermithoidea</taxon>
        <taxon>Mermithidae</taxon>
        <taxon>Romanomermis</taxon>
    </lineage>
</organism>
<feature type="compositionally biased region" description="Low complexity" evidence="6">
    <location>
        <begin position="241"/>
        <end position="251"/>
    </location>
</feature>
<proteinExistence type="inferred from homology"/>
<dbReference type="Proteomes" id="UP000887565">
    <property type="component" value="Unplaced"/>
</dbReference>
<feature type="compositionally biased region" description="Acidic residues" evidence="6">
    <location>
        <begin position="227"/>
        <end position="240"/>
    </location>
</feature>
<evidence type="ECO:0000256" key="5">
    <source>
        <dbReference type="ARBA" id="ARBA00023242"/>
    </source>
</evidence>
<evidence type="ECO:0000256" key="3">
    <source>
        <dbReference type="ARBA" id="ARBA00023125"/>
    </source>
</evidence>
<feature type="compositionally biased region" description="Basic and acidic residues" evidence="6">
    <location>
        <begin position="289"/>
        <end position="299"/>
    </location>
</feature>
<dbReference type="CDD" id="cd00086">
    <property type="entry name" value="homeodomain"/>
    <property type="match status" value="1"/>
</dbReference>
<evidence type="ECO:0000256" key="2">
    <source>
        <dbReference type="ARBA" id="ARBA00008446"/>
    </source>
</evidence>